<evidence type="ECO:0000313" key="2">
    <source>
        <dbReference type="EMBL" id="WIY24572.1"/>
    </source>
</evidence>
<reference evidence="2 3" key="1">
    <citation type="submission" date="2023-06" db="EMBL/GenBank/DDBJ databases">
        <title>Parasedimentitalea psychrophila sp. nov., a psychrophilic bacterium isolated from deep-sea sediment.</title>
        <authorList>
            <person name="Li A."/>
        </authorList>
    </citation>
    <scope>NUCLEOTIDE SEQUENCE [LARGE SCALE GENOMIC DNA]</scope>
    <source>
        <strain evidence="2 3">QS115</strain>
    </source>
</reference>
<protein>
    <submittedName>
        <fullName evidence="2">Cupin domain-containing protein</fullName>
    </submittedName>
</protein>
<gene>
    <name evidence="2" type="ORF">QPJ95_18925</name>
</gene>
<dbReference type="InterPro" id="IPR025979">
    <property type="entry name" value="ChrR-like_cupin_dom"/>
</dbReference>
<dbReference type="InterPro" id="IPR011051">
    <property type="entry name" value="RmlC_Cupin_sf"/>
</dbReference>
<sequence>MYNMDFADRVVIDTKNHPWQESPSKGVWRKPLAREGAEHGHATSIVRYEPGTSFTSHSHPHGEEIMVLEGVFSDENGDYPAGTYIRNPKGSSHAPYSAQGCTLLVKLNQFQPGDSQQIAFNTGDAEWMQGHGDLRVMPLHEYRGASTALVHWPAGTHFLPHSHVGGEEIFVISGEFIDEHGRYPAGSWIRSPHMSKHDPHVELETTILVKVGHLRP</sequence>
<dbReference type="RefSeq" id="WP_270919025.1">
    <property type="nucleotide sequence ID" value="NZ_CP127247.1"/>
</dbReference>
<dbReference type="Pfam" id="PF12973">
    <property type="entry name" value="Cupin_7"/>
    <property type="match status" value="2"/>
</dbReference>
<name>A0A9Y2P201_9RHOB</name>
<dbReference type="KEGG" id="ppso:QPJ95_18925"/>
<dbReference type="InterPro" id="IPR014710">
    <property type="entry name" value="RmlC-like_jellyroll"/>
</dbReference>
<dbReference type="Gene3D" id="2.60.120.10">
    <property type="entry name" value="Jelly Rolls"/>
    <property type="match status" value="2"/>
</dbReference>
<dbReference type="EMBL" id="CP127247">
    <property type="protein sequence ID" value="WIY24572.1"/>
    <property type="molecule type" value="Genomic_DNA"/>
</dbReference>
<proteinExistence type="predicted"/>
<accession>A0A9Y2P201</accession>
<evidence type="ECO:0000259" key="1">
    <source>
        <dbReference type="Pfam" id="PF12973"/>
    </source>
</evidence>
<dbReference type="Proteomes" id="UP001238334">
    <property type="component" value="Chromosome"/>
</dbReference>
<evidence type="ECO:0000313" key="3">
    <source>
        <dbReference type="Proteomes" id="UP001238334"/>
    </source>
</evidence>
<organism evidence="2 3">
    <name type="scientific">Parasedimentitalea psychrophila</name>
    <dbReference type="NCBI Taxonomy" id="2997337"/>
    <lineage>
        <taxon>Bacteria</taxon>
        <taxon>Pseudomonadati</taxon>
        <taxon>Pseudomonadota</taxon>
        <taxon>Alphaproteobacteria</taxon>
        <taxon>Rhodobacterales</taxon>
        <taxon>Paracoccaceae</taxon>
        <taxon>Parasedimentitalea</taxon>
    </lineage>
</organism>
<dbReference type="CDD" id="cd20303">
    <property type="entry name" value="cupin_ChrR_1"/>
    <property type="match status" value="2"/>
</dbReference>
<dbReference type="AlphaFoldDB" id="A0A9Y2P201"/>
<keyword evidence="3" id="KW-1185">Reference proteome</keyword>
<dbReference type="SUPFAM" id="SSF51182">
    <property type="entry name" value="RmlC-like cupins"/>
    <property type="match status" value="2"/>
</dbReference>
<feature type="domain" description="ChrR-like cupin" evidence="1">
    <location>
        <begin position="116"/>
        <end position="214"/>
    </location>
</feature>
<feature type="domain" description="ChrR-like cupin" evidence="1">
    <location>
        <begin position="9"/>
        <end position="110"/>
    </location>
</feature>